<name>A0A1G2MK51_9BACT</name>
<keyword evidence="1" id="KW-0732">Signal</keyword>
<dbReference type="Gene3D" id="2.130.10.30">
    <property type="entry name" value="Regulator of chromosome condensation 1/beta-lactamase-inhibitor protein II"/>
    <property type="match status" value="2"/>
</dbReference>
<comment type="caution">
    <text evidence="3">The sequence shown here is derived from an EMBL/GenBank/DDBJ whole genome shotgun (WGS) entry which is preliminary data.</text>
</comment>
<dbReference type="AlphaFoldDB" id="A0A1G2MK51"/>
<protein>
    <recommendedName>
        <fullName evidence="2">Ig-like domain-containing protein</fullName>
    </recommendedName>
</protein>
<sequence>MKIRSLFAVFFAISSLFVSSNAMFAFETRVIEWGQDGQITDLKINDAVAVSSGQMSVAVLRRNGKVTVSGYWATWGGSEELRDIVAIASGELVGIAVDKNQNLRSWGMYRDKLNPPDLALHDIVAVAADNSTGFNGPGHQLVLRADGRPIAWGLNWFYTDLYNIPTDLVDAIAISASFYYNMAIRRNGEFVQWGKGWYVFDDSFVSTLPPPQNLKVVSVSNNSNHALAATTEGNVVACGNLYNGVCNVPPNAKNIVMVSAGTDFSVALTESGEVITWGNDKWGGFKTPAGLKGAIAISAGRDSCAAIICEELASAAPYIYAQPGSRTAEMGQSTYFVVYPTGMPPFSYQWYRNNTKIAGAKSQVLYIENVRPEHAGEYKVEVANKHGAMMSEPATLNTKGILLDSPVYVPCTLVFGEPGVNYMLQVSTDNGITWKNLGTVPGTPYSWYYDYSNIDKYNLLYRLVK</sequence>
<dbReference type="InterPro" id="IPR036179">
    <property type="entry name" value="Ig-like_dom_sf"/>
</dbReference>
<evidence type="ECO:0000256" key="1">
    <source>
        <dbReference type="SAM" id="SignalP"/>
    </source>
</evidence>
<dbReference type="InterPro" id="IPR013783">
    <property type="entry name" value="Ig-like_fold"/>
</dbReference>
<dbReference type="PANTHER" id="PTHR45982:SF1">
    <property type="entry name" value="REGULATOR OF CHROMOSOME CONDENSATION"/>
    <property type="match status" value="1"/>
</dbReference>
<dbReference type="InterPro" id="IPR051553">
    <property type="entry name" value="Ran_GTPase-activating"/>
</dbReference>
<dbReference type="STRING" id="1802306.A3C72_05015"/>
<dbReference type="InterPro" id="IPR003599">
    <property type="entry name" value="Ig_sub"/>
</dbReference>
<gene>
    <name evidence="3" type="ORF">A3C72_05015</name>
</gene>
<organism evidence="3 4">
    <name type="scientific">Candidatus Taylorbacteria bacterium RIFCSPHIGHO2_02_FULL_43_32b</name>
    <dbReference type="NCBI Taxonomy" id="1802306"/>
    <lineage>
        <taxon>Bacteria</taxon>
        <taxon>Candidatus Tayloriibacteriota</taxon>
    </lineage>
</organism>
<feature type="chain" id="PRO_5009583677" description="Ig-like domain-containing protein" evidence="1">
    <location>
        <begin position="25"/>
        <end position="465"/>
    </location>
</feature>
<evidence type="ECO:0000259" key="2">
    <source>
        <dbReference type="PROSITE" id="PS50835"/>
    </source>
</evidence>
<dbReference type="Pfam" id="PF13540">
    <property type="entry name" value="RCC1_2"/>
    <property type="match status" value="1"/>
</dbReference>
<evidence type="ECO:0000313" key="3">
    <source>
        <dbReference type="EMBL" id="OHA24228.1"/>
    </source>
</evidence>
<dbReference type="Gene3D" id="2.60.40.10">
    <property type="entry name" value="Immunoglobulins"/>
    <property type="match status" value="1"/>
</dbReference>
<accession>A0A1G2MK51</accession>
<feature type="signal peptide" evidence="1">
    <location>
        <begin position="1"/>
        <end position="24"/>
    </location>
</feature>
<dbReference type="InterPro" id="IPR009091">
    <property type="entry name" value="RCC1/BLIP-II"/>
</dbReference>
<dbReference type="SUPFAM" id="SSF48726">
    <property type="entry name" value="Immunoglobulin"/>
    <property type="match status" value="1"/>
</dbReference>
<dbReference type="InterPro" id="IPR007110">
    <property type="entry name" value="Ig-like_dom"/>
</dbReference>
<dbReference type="CDD" id="cd00096">
    <property type="entry name" value="Ig"/>
    <property type="match status" value="1"/>
</dbReference>
<dbReference type="SMART" id="SM00409">
    <property type="entry name" value="IG"/>
    <property type="match status" value="1"/>
</dbReference>
<feature type="domain" description="Ig-like" evidence="2">
    <location>
        <begin position="317"/>
        <end position="397"/>
    </location>
</feature>
<dbReference type="PROSITE" id="PS50835">
    <property type="entry name" value="IG_LIKE"/>
    <property type="match status" value="1"/>
</dbReference>
<proteinExistence type="predicted"/>
<reference evidence="3 4" key="1">
    <citation type="journal article" date="2016" name="Nat. Commun.">
        <title>Thousands of microbial genomes shed light on interconnected biogeochemical processes in an aquifer system.</title>
        <authorList>
            <person name="Anantharaman K."/>
            <person name="Brown C.T."/>
            <person name="Hug L.A."/>
            <person name="Sharon I."/>
            <person name="Castelle C.J."/>
            <person name="Probst A.J."/>
            <person name="Thomas B.C."/>
            <person name="Singh A."/>
            <person name="Wilkins M.J."/>
            <person name="Karaoz U."/>
            <person name="Brodie E.L."/>
            <person name="Williams K.H."/>
            <person name="Hubbard S.S."/>
            <person name="Banfield J.F."/>
        </authorList>
    </citation>
    <scope>NUCLEOTIDE SEQUENCE [LARGE SCALE GENOMIC DNA]</scope>
</reference>
<dbReference type="PANTHER" id="PTHR45982">
    <property type="entry name" value="REGULATOR OF CHROMOSOME CONDENSATION"/>
    <property type="match status" value="1"/>
</dbReference>
<evidence type="ECO:0000313" key="4">
    <source>
        <dbReference type="Proteomes" id="UP000177130"/>
    </source>
</evidence>
<dbReference type="Pfam" id="PF13927">
    <property type="entry name" value="Ig_3"/>
    <property type="match status" value="1"/>
</dbReference>
<dbReference type="EMBL" id="MHRK01000016">
    <property type="protein sequence ID" value="OHA24228.1"/>
    <property type="molecule type" value="Genomic_DNA"/>
</dbReference>
<dbReference type="SUPFAM" id="SSF50985">
    <property type="entry name" value="RCC1/BLIP-II"/>
    <property type="match status" value="1"/>
</dbReference>
<dbReference type="Proteomes" id="UP000177130">
    <property type="component" value="Unassembled WGS sequence"/>
</dbReference>